<comment type="subcellular location">
    <subcellularLocation>
        <location evidence="1">Membrane</location>
    </subcellularLocation>
</comment>
<dbReference type="Gene3D" id="3.30.160.190">
    <property type="entry name" value="atu1810 like domain"/>
    <property type="match status" value="1"/>
</dbReference>
<sequence>MKARIYKPARNAMQSGVAKTKTWVLDFAPSERRSVDPLMGWTSSGDMQSQVRLRFDTREAAEEYASDHGIDAVVIEPKTRKPNIRARGYAENFATDRRGPWTH</sequence>
<evidence type="ECO:0000313" key="8">
    <source>
        <dbReference type="Proteomes" id="UP000192330"/>
    </source>
</evidence>
<evidence type="ECO:0000256" key="2">
    <source>
        <dbReference type="ARBA" id="ARBA00022448"/>
    </source>
</evidence>
<keyword evidence="5" id="KW-0249">Electron transport</keyword>
<dbReference type="OrthoDB" id="9799572at2"/>
<dbReference type="InterPro" id="IPR038532">
    <property type="entry name" value="NDUFS4-like_sf"/>
</dbReference>
<dbReference type="Pfam" id="PF04800">
    <property type="entry name" value="NDUS4"/>
    <property type="match status" value="1"/>
</dbReference>
<gene>
    <name evidence="7" type="ORF">SAMN06295998_1268</name>
</gene>
<evidence type="ECO:0000256" key="4">
    <source>
        <dbReference type="ARBA" id="ARBA00022946"/>
    </source>
</evidence>
<dbReference type="GO" id="GO:0016020">
    <property type="term" value="C:membrane"/>
    <property type="evidence" value="ECO:0007669"/>
    <property type="project" value="UniProtKB-SubCell"/>
</dbReference>
<keyword evidence="4" id="KW-0809">Transit peptide</keyword>
<organism evidence="7 8">
    <name type="scientific">Primorskyibacter flagellatus</name>
    <dbReference type="NCBI Taxonomy" id="1387277"/>
    <lineage>
        <taxon>Bacteria</taxon>
        <taxon>Pseudomonadati</taxon>
        <taxon>Pseudomonadota</taxon>
        <taxon>Alphaproteobacteria</taxon>
        <taxon>Rhodobacterales</taxon>
        <taxon>Roseobacteraceae</taxon>
        <taxon>Primorskyibacter</taxon>
    </lineage>
</organism>
<dbReference type="STRING" id="1387277.SAMN06295998_1268"/>
<accession>A0A1W2EBY9</accession>
<keyword evidence="8" id="KW-1185">Reference proteome</keyword>
<dbReference type="PANTHER" id="PTHR12219">
    <property type="entry name" value="NADH-UBIQUINONE OXIDOREDUCTASE"/>
    <property type="match status" value="1"/>
</dbReference>
<keyword evidence="2" id="KW-0813">Transport</keyword>
<dbReference type="PANTHER" id="PTHR12219:SF8">
    <property type="entry name" value="NADH DEHYDROGENASE [UBIQUINONE] IRON-SULFUR PROTEIN 4, MITOCHONDRIAL"/>
    <property type="match status" value="1"/>
</dbReference>
<reference evidence="7 8" key="1">
    <citation type="submission" date="2017-04" db="EMBL/GenBank/DDBJ databases">
        <authorList>
            <person name="Afonso C.L."/>
            <person name="Miller P.J."/>
            <person name="Scott M.A."/>
            <person name="Spackman E."/>
            <person name="Goraichik I."/>
            <person name="Dimitrov K.M."/>
            <person name="Suarez D.L."/>
            <person name="Swayne D.E."/>
        </authorList>
    </citation>
    <scope>NUCLEOTIDE SEQUENCE [LARGE SCALE GENOMIC DNA]</scope>
    <source>
        <strain evidence="7 8">CGMCC 1.12644</strain>
    </source>
</reference>
<evidence type="ECO:0000256" key="6">
    <source>
        <dbReference type="ARBA" id="ARBA00023136"/>
    </source>
</evidence>
<dbReference type="RefSeq" id="WP_084354717.1">
    <property type="nucleotide sequence ID" value="NZ_FWYD01000026.1"/>
</dbReference>
<keyword evidence="6" id="KW-0472">Membrane</keyword>
<dbReference type="AlphaFoldDB" id="A0A1W2EBY9"/>
<dbReference type="GO" id="GO:0022900">
    <property type="term" value="P:electron transport chain"/>
    <property type="evidence" value="ECO:0007669"/>
    <property type="project" value="InterPro"/>
</dbReference>
<dbReference type="Proteomes" id="UP000192330">
    <property type="component" value="Unassembled WGS sequence"/>
</dbReference>
<evidence type="ECO:0000256" key="5">
    <source>
        <dbReference type="ARBA" id="ARBA00022982"/>
    </source>
</evidence>
<dbReference type="InterPro" id="IPR006885">
    <property type="entry name" value="NADH_UbQ_FeS_4_mit-like"/>
</dbReference>
<keyword evidence="3" id="KW-0679">Respiratory chain</keyword>
<evidence type="ECO:0000313" key="7">
    <source>
        <dbReference type="EMBL" id="SMD07244.1"/>
    </source>
</evidence>
<evidence type="ECO:0000256" key="1">
    <source>
        <dbReference type="ARBA" id="ARBA00004370"/>
    </source>
</evidence>
<evidence type="ECO:0000256" key="3">
    <source>
        <dbReference type="ARBA" id="ARBA00022660"/>
    </source>
</evidence>
<dbReference type="EMBL" id="FWYD01000026">
    <property type="protein sequence ID" value="SMD07244.1"/>
    <property type="molecule type" value="Genomic_DNA"/>
</dbReference>
<protein>
    <submittedName>
        <fullName evidence="7">ETC complex I subunit conserved region</fullName>
    </submittedName>
</protein>
<name>A0A1W2EBY9_9RHOB</name>
<proteinExistence type="predicted"/>